<feature type="domain" description="HTH merR-type" evidence="6">
    <location>
        <begin position="4"/>
        <end position="73"/>
    </location>
</feature>
<evidence type="ECO:0000256" key="3">
    <source>
        <dbReference type="ARBA" id="ARBA00023125"/>
    </source>
</evidence>
<accession>A0A4U2PTX6</accession>
<feature type="coiled-coil region" evidence="5">
    <location>
        <begin position="80"/>
        <end position="117"/>
    </location>
</feature>
<evidence type="ECO:0000256" key="5">
    <source>
        <dbReference type="SAM" id="Coils"/>
    </source>
</evidence>
<dbReference type="SMART" id="SM00422">
    <property type="entry name" value="HTH_MERR"/>
    <property type="match status" value="1"/>
</dbReference>
<evidence type="ECO:0000256" key="4">
    <source>
        <dbReference type="ARBA" id="ARBA00023163"/>
    </source>
</evidence>
<dbReference type="PANTHER" id="PTHR30204:SF69">
    <property type="entry name" value="MERR-FAMILY TRANSCRIPTIONAL REGULATOR"/>
    <property type="match status" value="1"/>
</dbReference>
<dbReference type="EMBL" id="PNXQ01000014">
    <property type="protein sequence ID" value="TKH42855.1"/>
    <property type="molecule type" value="Genomic_DNA"/>
</dbReference>
<name>A0A4U2PTX6_9BACL</name>
<evidence type="ECO:0000313" key="8">
    <source>
        <dbReference type="Proteomes" id="UP000308114"/>
    </source>
</evidence>
<reference evidence="7 8" key="1">
    <citation type="submission" date="2018-01" db="EMBL/GenBank/DDBJ databases">
        <title>Bacillales members from the olive rhizosphere are effective biological control agents against Verticillium dahliae.</title>
        <authorList>
            <person name="Gomez-Lama C."/>
            <person name="Legarda G."/>
            <person name="Ruano-Rosa D."/>
            <person name="Pizarro-Tobias P."/>
            <person name="Valverde-Corredor A."/>
            <person name="Niqui J.L."/>
            <person name="Trivino J.C."/>
            <person name="Roca A."/>
            <person name="Mercado-Blanco J."/>
        </authorList>
    </citation>
    <scope>NUCLEOTIDE SEQUENCE [LARGE SCALE GENOMIC DNA]</scope>
    <source>
        <strain evidence="7 8">PIC167</strain>
    </source>
</reference>
<keyword evidence="2" id="KW-0805">Transcription regulation</keyword>
<keyword evidence="4" id="KW-0804">Transcription</keyword>
<dbReference type="SUPFAM" id="SSF46955">
    <property type="entry name" value="Putative DNA-binding domain"/>
    <property type="match status" value="1"/>
</dbReference>
<dbReference type="GO" id="GO:0003700">
    <property type="term" value="F:DNA-binding transcription factor activity"/>
    <property type="evidence" value="ECO:0007669"/>
    <property type="project" value="InterPro"/>
</dbReference>
<dbReference type="PANTHER" id="PTHR30204">
    <property type="entry name" value="REDOX-CYCLING DRUG-SENSING TRANSCRIPTIONAL ACTIVATOR SOXR"/>
    <property type="match status" value="1"/>
</dbReference>
<dbReference type="PROSITE" id="PS50937">
    <property type="entry name" value="HTH_MERR_2"/>
    <property type="match status" value="1"/>
</dbReference>
<keyword evidence="1" id="KW-0678">Repressor</keyword>
<evidence type="ECO:0000256" key="2">
    <source>
        <dbReference type="ARBA" id="ARBA00023015"/>
    </source>
</evidence>
<proteinExistence type="predicted"/>
<organism evidence="7 8">
    <name type="scientific">Paenibacillus terrae</name>
    <dbReference type="NCBI Taxonomy" id="159743"/>
    <lineage>
        <taxon>Bacteria</taxon>
        <taxon>Bacillati</taxon>
        <taxon>Bacillota</taxon>
        <taxon>Bacilli</taxon>
        <taxon>Bacillales</taxon>
        <taxon>Paenibacillaceae</taxon>
        <taxon>Paenibacillus</taxon>
    </lineage>
</organism>
<dbReference type="Proteomes" id="UP000308114">
    <property type="component" value="Unassembled WGS sequence"/>
</dbReference>
<keyword evidence="3" id="KW-0238">DNA-binding</keyword>
<evidence type="ECO:0000313" key="7">
    <source>
        <dbReference type="EMBL" id="TKH42855.1"/>
    </source>
</evidence>
<protein>
    <submittedName>
        <fullName evidence="7">Transcriptional regulator</fullName>
    </submittedName>
</protein>
<gene>
    <name evidence="7" type="ORF">C1I60_15035</name>
</gene>
<dbReference type="InterPro" id="IPR047057">
    <property type="entry name" value="MerR_fam"/>
</dbReference>
<dbReference type="Pfam" id="PF13411">
    <property type="entry name" value="MerR_1"/>
    <property type="match status" value="1"/>
</dbReference>
<keyword evidence="5" id="KW-0175">Coiled coil</keyword>
<evidence type="ECO:0000256" key="1">
    <source>
        <dbReference type="ARBA" id="ARBA00022491"/>
    </source>
</evidence>
<dbReference type="AlphaFoldDB" id="A0A4U2PTX6"/>
<dbReference type="Gene3D" id="1.10.1660.10">
    <property type="match status" value="1"/>
</dbReference>
<comment type="caution">
    <text evidence="7">The sequence shown here is derived from an EMBL/GenBank/DDBJ whole genome shotgun (WGS) entry which is preliminary data.</text>
</comment>
<dbReference type="InterPro" id="IPR000551">
    <property type="entry name" value="MerR-type_HTH_dom"/>
</dbReference>
<dbReference type="InterPro" id="IPR009061">
    <property type="entry name" value="DNA-bd_dom_put_sf"/>
</dbReference>
<dbReference type="GO" id="GO:0003677">
    <property type="term" value="F:DNA binding"/>
    <property type="evidence" value="ECO:0007669"/>
    <property type="project" value="UniProtKB-KW"/>
</dbReference>
<dbReference type="RefSeq" id="WP_137062468.1">
    <property type="nucleotide sequence ID" value="NZ_PNXQ01000014.1"/>
</dbReference>
<sequence>MKEYITISQLSQLMNVSVHQLRYFEEKGILYPSYTEKNQYRMYGLHEIYQLSHILMLRKLNVSVGQIEECMTSYSSDDYNHLLEHSLQKVQDEIANLKQLEQFIHKVLKEHHNLTQQDHGYQIRLFGPRYLKLWFELEEGQELTARDLFEQRPAPPQLFENDLHYLADSGQVKLCYETTEITDTADYILEEGSYLYKPFSVTEDAEIEYEIQQLERYVAQHQYKCQSKFILVEKSYLSMFDNNRLYYEIQVKVK</sequence>
<evidence type="ECO:0000259" key="6">
    <source>
        <dbReference type="PROSITE" id="PS50937"/>
    </source>
</evidence>